<protein>
    <submittedName>
        <fullName evidence="1">Uncharacterized protein</fullName>
    </submittedName>
</protein>
<dbReference type="EMBL" id="FZOS01000016">
    <property type="protein sequence ID" value="SNS78607.1"/>
    <property type="molecule type" value="Genomic_DNA"/>
</dbReference>
<evidence type="ECO:0000313" key="1">
    <source>
        <dbReference type="EMBL" id="SNS78607.1"/>
    </source>
</evidence>
<organism evidence="1 2">
    <name type="scientific">Edaphosphingomonas laterariae</name>
    <dbReference type="NCBI Taxonomy" id="861865"/>
    <lineage>
        <taxon>Bacteria</taxon>
        <taxon>Pseudomonadati</taxon>
        <taxon>Pseudomonadota</taxon>
        <taxon>Alphaproteobacteria</taxon>
        <taxon>Sphingomonadales</taxon>
        <taxon>Rhizorhabdaceae</taxon>
        <taxon>Edaphosphingomonas</taxon>
    </lineage>
</organism>
<gene>
    <name evidence="1" type="ORF">SAMN06295912_11625</name>
</gene>
<keyword evidence="2" id="KW-1185">Reference proteome</keyword>
<reference evidence="2" key="1">
    <citation type="submission" date="2017-06" db="EMBL/GenBank/DDBJ databases">
        <authorList>
            <person name="Varghese N."/>
            <person name="Submissions S."/>
        </authorList>
    </citation>
    <scope>NUCLEOTIDE SEQUENCE [LARGE SCALE GENOMIC DNA]</scope>
    <source>
        <strain evidence="2">LNB2</strain>
    </source>
</reference>
<name>A0A239HB44_9SPHN</name>
<dbReference type="AlphaFoldDB" id="A0A239HB44"/>
<dbReference type="Proteomes" id="UP000198281">
    <property type="component" value="Unassembled WGS sequence"/>
</dbReference>
<sequence length="69" mass="8034">MTRFGMRYDRDYVERRYREERDRAAHAECPELADIHARLAAAFGAQLDIIDRPDSFYATGLAMRRAAAR</sequence>
<proteinExistence type="predicted"/>
<accession>A0A239HB44</accession>
<evidence type="ECO:0000313" key="2">
    <source>
        <dbReference type="Proteomes" id="UP000198281"/>
    </source>
</evidence>